<evidence type="ECO:0000313" key="3">
    <source>
        <dbReference type="Proteomes" id="UP000183015"/>
    </source>
</evidence>
<dbReference type="eggNOG" id="COG1075">
    <property type="taxonomic scope" value="Bacteria"/>
</dbReference>
<dbReference type="GO" id="GO:0016787">
    <property type="term" value="F:hydrolase activity"/>
    <property type="evidence" value="ECO:0007669"/>
    <property type="project" value="UniProtKB-KW"/>
</dbReference>
<dbReference type="SUPFAM" id="SSF53474">
    <property type="entry name" value="alpha/beta-Hydrolases"/>
    <property type="match status" value="1"/>
</dbReference>
<dbReference type="RefSeq" id="WP_042451877.1">
    <property type="nucleotide sequence ID" value="NZ_FOAZ01000005.1"/>
</dbReference>
<dbReference type="Gene3D" id="3.40.50.1820">
    <property type="entry name" value="alpha/beta hydrolase"/>
    <property type="match status" value="1"/>
</dbReference>
<accession>A0A1H7MBU6</accession>
<dbReference type="PANTHER" id="PTHR37946:SF1">
    <property type="entry name" value="SLL1969 PROTEIN"/>
    <property type="match status" value="1"/>
</dbReference>
<keyword evidence="3" id="KW-1185">Reference proteome</keyword>
<feature type="domain" description="AB hydrolase-1" evidence="1">
    <location>
        <begin position="56"/>
        <end position="161"/>
    </location>
</feature>
<evidence type="ECO:0000313" key="2">
    <source>
        <dbReference type="EMBL" id="SEL08205.1"/>
    </source>
</evidence>
<dbReference type="PANTHER" id="PTHR37946">
    <property type="entry name" value="SLL1969 PROTEIN"/>
    <property type="match status" value="1"/>
</dbReference>
<dbReference type="InterPro" id="IPR029058">
    <property type="entry name" value="AB_hydrolase_fold"/>
</dbReference>
<dbReference type="Proteomes" id="UP000183015">
    <property type="component" value="Unassembled WGS sequence"/>
</dbReference>
<dbReference type="EMBL" id="FOAZ01000005">
    <property type="protein sequence ID" value="SEL08205.1"/>
    <property type="molecule type" value="Genomic_DNA"/>
</dbReference>
<dbReference type="InterPro" id="IPR000073">
    <property type="entry name" value="AB_hydrolase_1"/>
</dbReference>
<protein>
    <submittedName>
        <fullName evidence="2">Alpha/beta hydrolase fold</fullName>
    </submittedName>
</protein>
<gene>
    <name evidence="2" type="ORF">SAMN05414137_105271</name>
</gene>
<keyword evidence="2" id="KW-0378">Hydrolase</keyword>
<dbReference type="STRING" id="235985.SAMN05414137_105271"/>
<evidence type="ECO:0000259" key="1">
    <source>
        <dbReference type="Pfam" id="PF00561"/>
    </source>
</evidence>
<reference evidence="3" key="1">
    <citation type="submission" date="2016-10" db="EMBL/GenBank/DDBJ databases">
        <authorList>
            <person name="Varghese N."/>
        </authorList>
    </citation>
    <scope>NUCLEOTIDE SEQUENCE [LARGE SCALE GENOMIC DNA]</scope>
    <source>
        <strain evidence="3">DSM 45096 / BCRC 16803 / CGMCC 4.1857 / CIP 109030 / JCM 12277 / KCTC 19219 / NBRC 100920 / 33214</strain>
    </source>
</reference>
<dbReference type="Pfam" id="PF00561">
    <property type="entry name" value="Abhydrolase_1"/>
    <property type="match status" value="1"/>
</dbReference>
<proteinExistence type="predicted"/>
<dbReference type="AlphaFoldDB" id="A0A1H7MBU6"/>
<sequence length="265" mass="28970">MSIPFRRAAAMARGVGLEGAALTGHLLLYPGGVTPERRPSRTDRHCAHPPGAGHGPILLLHGLFDNRAVFTVLRHRLHLDGRDHLHALNYSPFCLDVPRAAVLLGRHVERLRRVYDGEPVTIIGHSLGGLIARYYVQCLGGDAAVRSVVTLGTPHHGTETARLLHPLPIVRQLRPDSAVLTVLNGPAPDCRTPFLCFWGDLDPLIVPVRNAQLRHPDLQAENVLIRNAGHLSLPVHRDVVARIREWLDEPQGACETGGMTSTQIA</sequence>
<name>A0A1H7MBU6_STRJI</name>
<organism evidence="2 3">
    <name type="scientific">Streptacidiphilus jiangxiensis</name>
    <dbReference type="NCBI Taxonomy" id="235985"/>
    <lineage>
        <taxon>Bacteria</taxon>
        <taxon>Bacillati</taxon>
        <taxon>Actinomycetota</taxon>
        <taxon>Actinomycetes</taxon>
        <taxon>Kitasatosporales</taxon>
        <taxon>Streptomycetaceae</taxon>
        <taxon>Streptacidiphilus</taxon>
    </lineage>
</organism>